<dbReference type="GO" id="GO:0005886">
    <property type="term" value="C:plasma membrane"/>
    <property type="evidence" value="ECO:0007669"/>
    <property type="project" value="TreeGrafter"/>
</dbReference>
<dbReference type="InterPro" id="IPR018497">
    <property type="entry name" value="Peptidase_M13_C"/>
</dbReference>
<dbReference type="Gene3D" id="3.40.390.10">
    <property type="entry name" value="Collagenase (Catalytic Domain)"/>
    <property type="match status" value="1"/>
</dbReference>
<sequence>EMFHSFITDGLFNRSEVYKNESECIWQHYNISCKLFAEGDGNSGEATFSEDAPDLEGLRAAYELLKNEFSPQQLKEFEYVDLQITREQSFFYSTAMRSCADVQNSKYDEHSPDNIRVNALVSQMPEFSQAFGCQTGDVLFAEPDRLCYLFGALSTGKRR</sequence>
<dbReference type="InterPro" id="IPR024079">
    <property type="entry name" value="MetalloPept_cat_dom_sf"/>
</dbReference>
<keyword evidence="3" id="KW-1185">Reference proteome</keyword>
<evidence type="ECO:0000313" key="2">
    <source>
        <dbReference type="EMBL" id="GMT06683.1"/>
    </source>
</evidence>
<dbReference type="AlphaFoldDB" id="A0AAV5UK56"/>
<comment type="caution">
    <text evidence="2">The sequence shown here is derived from an EMBL/GenBank/DDBJ whole genome shotgun (WGS) entry which is preliminary data.</text>
</comment>
<protein>
    <recommendedName>
        <fullName evidence="1">Peptidase M13 C-terminal domain-containing protein</fullName>
    </recommendedName>
</protein>
<dbReference type="Proteomes" id="UP001432027">
    <property type="component" value="Unassembled WGS sequence"/>
</dbReference>
<dbReference type="GO" id="GO:0016485">
    <property type="term" value="P:protein processing"/>
    <property type="evidence" value="ECO:0007669"/>
    <property type="project" value="TreeGrafter"/>
</dbReference>
<gene>
    <name evidence="2" type="ORF">PENTCL1PPCAC_28857</name>
</gene>
<dbReference type="SUPFAM" id="SSF55486">
    <property type="entry name" value="Metalloproteases ('zincins'), catalytic domain"/>
    <property type="match status" value="1"/>
</dbReference>
<feature type="non-terminal residue" evidence="2">
    <location>
        <position position="159"/>
    </location>
</feature>
<proteinExistence type="predicted"/>
<feature type="non-terminal residue" evidence="2">
    <location>
        <position position="1"/>
    </location>
</feature>
<dbReference type="EMBL" id="BTSX01000006">
    <property type="protein sequence ID" value="GMT06683.1"/>
    <property type="molecule type" value="Genomic_DNA"/>
</dbReference>
<feature type="domain" description="Peptidase M13 C-terminal" evidence="1">
    <location>
        <begin position="14"/>
        <end position="145"/>
    </location>
</feature>
<organism evidence="2 3">
    <name type="scientific">Pristionchus entomophagus</name>
    <dbReference type="NCBI Taxonomy" id="358040"/>
    <lineage>
        <taxon>Eukaryota</taxon>
        <taxon>Metazoa</taxon>
        <taxon>Ecdysozoa</taxon>
        <taxon>Nematoda</taxon>
        <taxon>Chromadorea</taxon>
        <taxon>Rhabditida</taxon>
        <taxon>Rhabditina</taxon>
        <taxon>Diplogasteromorpha</taxon>
        <taxon>Diplogasteroidea</taxon>
        <taxon>Neodiplogasteridae</taxon>
        <taxon>Pristionchus</taxon>
    </lineage>
</organism>
<dbReference type="InterPro" id="IPR000718">
    <property type="entry name" value="Peptidase_M13"/>
</dbReference>
<dbReference type="PANTHER" id="PTHR11733:SF208">
    <property type="entry name" value="PEPTIDASE M13 C-TERMINAL DOMAIN-CONTAINING PROTEIN"/>
    <property type="match status" value="1"/>
</dbReference>
<name>A0AAV5UK56_9BILA</name>
<dbReference type="Pfam" id="PF01431">
    <property type="entry name" value="Peptidase_M13"/>
    <property type="match status" value="1"/>
</dbReference>
<dbReference type="GO" id="GO:0004222">
    <property type="term" value="F:metalloendopeptidase activity"/>
    <property type="evidence" value="ECO:0007669"/>
    <property type="project" value="InterPro"/>
</dbReference>
<evidence type="ECO:0000313" key="3">
    <source>
        <dbReference type="Proteomes" id="UP001432027"/>
    </source>
</evidence>
<evidence type="ECO:0000259" key="1">
    <source>
        <dbReference type="Pfam" id="PF01431"/>
    </source>
</evidence>
<dbReference type="PANTHER" id="PTHR11733">
    <property type="entry name" value="ZINC METALLOPROTEASE FAMILY M13 NEPRILYSIN-RELATED"/>
    <property type="match status" value="1"/>
</dbReference>
<reference evidence="2" key="1">
    <citation type="submission" date="2023-10" db="EMBL/GenBank/DDBJ databases">
        <title>Genome assembly of Pristionchus species.</title>
        <authorList>
            <person name="Yoshida K."/>
            <person name="Sommer R.J."/>
        </authorList>
    </citation>
    <scope>NUCLEOTIDE SEQUENCE</scope>
    <source>
        <strain evidence="2">RS0144</strain>
    </source>
</reference>
<accession>A0AAV5UK56</accession>
<dbReference type="PROSITE" id="PS51885">
    <property type="entry name" value="NEPRILYSIN"/>
    <property type="match status" value="1"/>
</dbReference>